<keyword evidence="4" id="KW-0347">Helicase</keyword>
<dbReference type="InterPro" id="IPR032830">
    <property type="entry name" value="XPB/Ssl2_N"/>
</dbReference>
<comment type="caution">
    <text evidence="4">The sequence shown here is derived from an EMBL/GenBank/DDBJ whole genome shotgun (WGS) entry which is preliminary data.</text>
</comment>
<name>A0ABN1QT15_9ACTN</name>
<keyword evidence="4" id="KW-0378">Hydrolase</keyword>
<keyword evidence="4" id="KW-0547">Nucleotide-binding</keyword>
<feature type="domain" description="Helicase XPB/Ssl2 N-terminal" evidence="3">
    <location>
        <begin position="495"/>
        <end position="617"/>
    </location>
</feature>
<keyword evidence="5" id="KW-1185">Reference proteome</keyword>
<feature type="region of interest" description="Disordered" evidence="1">
    <location>
        <begin position="655"/>
        <end position="675"/>
    </location>
</feature>
<dbReference type="Pfam" id="PF13625">
    <property type="entry name" value="Helicase_C_3"/>
    <property type="match status" value="1"/>
</dbReference>
<dbReference type="RefSeq" id="WP_343953712.1">
    <property type="nucleotide sequence ID" value="NZ_BAAAHQ010000040.1"/>
</dbReference>
<evidence type="ECO:0000313" key="5">
    <source>
        <dbReference type="Proteomes" id="UP001501578"/>
    </source>
</evidence>
<dbReference type="Proteomes" id="UP001501578">
    <property type="component" value="Unassembled WGS sequence"/>
</dbReference>
<proteinExistence type="predicted"/>
<dbReference type="GO" id="GO:0004386">
    <property type="term" value="F:helicase activity"/>
    <property type="evidence" value="ECO:0007669"/>
    <property type="project" value="UniProtKB-KW"/>
</dbReference>
<evidence type="ECO:0000313" key="4">
    <source>
        <dbReference type="EMBL" id="GAA0946478.1"/>
    </source>
</evidence>
<evidence type="ECO:0000259" key="2">
    <source>
        <dbReference type="Pfam" id="PF13280"/>
    </source>
</evidence>
<evidence type="ECO:0000259" key="3">
    <source>
        <dbReference type="Pfam" id="PF13625"/>
    </source>
</evidence>
<gene>
    <name evidence="4" type="ORF">GCM10009560_62230</name>
</gene>
<organism evidence="4 5">
    <name type="scientific">Nonomuraea longicatena</name>
    <dbReference type="NCBI Taxonomy" id="83682"/>
    <lineage>
        <taxon>Bacteria</taxon>
        <taxon>Bacillati</taxon>
        <taxon>Actinomycetota</taxon>
        <taxon>Actinomycetes</taxon>
        <taxon>Streptosporangiales</taxon>
        <taxon>Streptosporangiaceae</taxon>
        <taxon>Nonomuraea</taxon>
    </lineage>
</organism>
<dbReference type="InterPro" id="IPR026881">
    <property type="entry name" value="WYL_dom"/>
</dbReference>
<dbReference type="PROSITE" id="PS52050">
    <property type="entry name" value="WYL"/>
    <property type="match status" value="1"/>
</dbReference>
<dbReference type="EMBL" id="BAAAHQ010000040">
    <property type="protein sequence ID" value="GAA0946478.1"/>
    <property type="molecule type" value="Genomic_DNA"/>
</dbReference>
<protein>
    <submittedName>
        <fullName evidence="4">Helicase-associated domain-containing protein</fullName>
    </submittedName>
</protein>
<keyword evidence="4" id="KW-0067">ATP-binding</keyword>
<sequence>MEFTEWIRGRTDAQLRALVCARPELITPVPAHLDGLASRAGSPSAIGRVLDRLDRFTLAVVETLAVQAGPVSKARLRRLLGRALAEGKPEPELSRALDRLSELALVYGPDNALDLAPGVRKVLEDPAGLGPPVADAFRHHPPEQLADLADEIAPGTSGSGKERLAAALAEPGKLIEEISPEARTALEQLAWGPPTGRVPNARREVRLASARSPIEELLARGLIAAVGEETVTLPREVGLHLRDGRVHRELHASPPGLDGTARDPALSDRTAAGQAFAFTRSVEELCERWSAEPPGVLRTGGLGVRDLRRAATDLDLPEWAAALVVEVAHAAALVDTGGSAESEWLPTGSYDLWRIRPTAERWAALAAAWLHMDRVPGLVGSRVGHGQDRDRPLNALHADLRRTAAPVVREAALGMLATAPGRAPSQEAILERLVWEQPRRRGPLREQLVGFTLREAEQVGVTGLGALSGHGRALLAAGDPARLLAPLLPEPVDHVLLQADLTAVAPGPLTSDLNRWMTLCADIESKGGATVYRFGESSIRRALDAGHGAEELTAMLARHSATPVPQALSYLVADVARRHGRMRVGTASAYIRCDDPALLDQVTADRRAAALLLRRLAPTVIASRSSRTVLVDSLRAMGYAPVAESLDGDVLLSRRESKRSEATAQPRPAGPTGIDPELAAAAVRALRAGEAAHQARREPVAAPEGSVPRGPATATVAALQEAIRSGTRVWIGYLDSQGNATSRILEPARMEGGYLTAYDETRAAVHRFALHRITGVADVS</sequence>
<reference evidence="4 5" key="1">
    <citation type="journal article" date="2019" name="Int. J. Syst. Evol. Microbiol.">
        <title>The Global Catalogue of Microorganisms (GCM) 10K type strain sequencing project: providing services to taxonomists for standard genome sequencing and annotation.</title>
        <authorList>
            <consortium name="The Broad Institute Genomics Platform"/>
            <consortium name="The Broad Institute Genome Sequencing Center for Infectious Disease"/>
            <person name="Wu L."/>
            <person name="Ma J."/>
        </authorList>
    </citation>
    <scope>NUCLEOTIDE SEQUENCE [LARGE SCALE GENOMIC DNA]</scope>
    <source>
        <strain evidence="4 5">JCM 11136</strain>
    </source>
</reference>
<dbReference type="Pfam" id="PF13280">
    <property type="entry name" value="WYL"/>
    <property type="match status" value="1"/>
</dbReference>
<feature type="domain" description="WYL" evidence="2">
    <location>
        <begin position="715"/>
        <end position="776"/>
    </location>
</feature>
<accession>A0ABN1QT15</accession>
<evidence type="ECO:0000256" key="1">
    <source>
        <dbReference type="SAM" id="MobiDB-lite"/>
    </source>
</evidence>